<feature type="compositionally biased region" description="Basic and acidic residues" evidence="1">
    <location>
        <begin position="231"/>
        <end position="240"/>
    </location>
</feature>
<keyword evidence="3" id="KW-1185">Reference proteome</keyword>
<comment type="caution">
    <text evidence="2">The sequence shown here is derived from an EMBL/GenBank/DDBJ whole genome shotgun (WGS) entry which is preliminary data.</text>
</comment>
<dbReference type="EMBL" id="BSXW01000046">
    <property type="protein sequence ID" value="GMF10552.1"/>
    <property type="molecule type" value="Genomic_DNA"/>
</dbReference>
<gene>
    <name evidence="2" type="ORF">Plil01_000134700</name>
</gene>
<sequence>MAAALSRRRQRLLGAKSTAIVRVLAQVPLRQQALLEPARHQAQRRAPQPVRDAPPEGQQQPAPAGQEAQGRPGRARAAQPPAAARRHQRLPRPGAPPAHARVHRHEAGAGAGHGAAHHAVHPAAVRHAVARGAAASSGARGHGQHTPQRTSVVQQQDGRVARVEQTAIAHMDVVPEEPARHAPSGRDGQDGAVLGAAQLDAPHPADAAQDGAGRGSVTASADRHRRGAIRRGPDELRDAAELVAAGRPTSTQPRHPRQHLEKLQYPISSSVAPS</sequence>
<feature type="region of interest" description="Disordered" evidence="1">
    <location>
        <begin position="35"/>
        <end position="274"/>
    </location>
</feature>
<name>A0A9W6WMV7_9STRA</name>
<dbReference type="AlphaFoldDB" id="A0A9W6WMV7"/>
<protein>
    <submittedName>
        <fullName evidence="2">Unnamed protein product</fullName>
    </submittedName>
</protein>
<organism evidence="2 3">
    <name type="scientific">Phytophthora lilii</name>
    <dbReference type="NCBI Taxonomy" id="2077276"/>
    <lineage>
        <taxon>Eukaryota</taxon>
        <taxon>Sar</taxon>
        <taxon>Stramenopiles</taxon>
        <taxon>Oomycota</taxon>
        <taxon>Peronosporomycetes</taxon>
        <taxon>Peronosporales</taxon>
        <taxon>Peronosporaceae</taxon>
        <taxon>Phytophthora</taxon>
    </lineage>
</organism>
<feature type="compositionally biased region" description="Low complexity" evidence="1">
    <location>
        <begin position="55"/>
        <end position="83"/>
    </location>
</feature>
<reference evidence="2" key="1">
    <citation type="submission" date="2023-04" db="EMBL/GenBank/DDBJ databases">
        <title>Phytophthora lilii NBRC 32176.</title>
        <authorList>
            <person name="Ichikawa N."/>
            <person name="Sato H."/>
            <person name="Tonouchi N."/>
        </authorList>
    </citation>
    <scope>NUCLEOTIDE SEQUENCE</scope>
    <source>
        <strain evidence="2">NBRC 32176</strain>
    </source>
</reference>
<evidence type="ECO:0000256" key="1">
    <source>
        <dbReference type="SAM" id="MobiDB-lite"/>
    </source>
</evidence>
<evidence type="ECO:0000313" key="3">
    <source>
        <dbReference type="Proteomes" id="UP001165083"/>
    </source>
</evidence>
<evidence type="ECO:0000313" key="2">
    <source>
        <dbReference type="EMBL" id="GMF10552.1"/>
    </source>
</evidence>
<feature type="compositionally biased region" description="Polar residues" evidence="1">
    <location>
        <begin position="145"/>
        <end position="157"/>
    </location>
</feature>
<feature type="compositionally biased region" description="Low complexity" evidence="1">
    <location>
        <begin position="121"/>
        <end position="139"/>
    </location>
</feature>
<dbReference type="Proteomes" id="UP001165083">
    <property type="component" value="Unassembled WGS sequence"/>
</dbReference>
<accession>A0A9W6WMV7</accession>
<proteinExistence type="predicted"/>